<dbReference type="EMBL" id="BKCP01009070">
    <property type="protein sequence ID" value="GER50134.1"/>
    <property type="molecule type" value="Genomic_DNA"/>
</dbReference>
<keyword evidence="3" id="KW-1185">Reference proteome</keyword>
<feature type="region of interest" description="Disordered" evidence="1">
    <location>
        <begin position="111"/>
        <end position="134"/>
    </location>
</feature>
<dbReference type="PANTHER" id="PTHR47805">
    <property type="entry name" value="SAGA-ASSOCIATED FACTOR 73"/>
    <property type="match status" value="1"/>
</dbReference>
<gene>
    <name evidence="2" type="ORF">STAS_27423</name>
</gene>
<evidence type="ECO:0000256" key="1">
    <source>
        <dbReference type="SAM" id="MobiDB-lite"/>
    </source>
</evidence>
<dbReference type="PANTHER" id="PTHR47805:SF1">
    <property type="entry name" value="SAGA-ASSOCIATED FACTOR 73"/>
    <property type="match status" value="1"/>
</dbReference>
<feature type="compositionally biased region" description="Basic residues" evidence="1">
    <location>
        <begin position="119"/>
        <end position="130"/>
    </location>
</feature>
<evidence type="ECO:0000313" key="3">
    <source>
        <dbReference type="Proteomes" id="UP000325081"/>
    </source>
</evidence>
<dbReference type="AlphaFoldDB" id="A0A5A7R177"/>
<dbReference type="OrthoDB" id="870323at2759"/>
<evidence type="ECO:0000313" key="2">
    <source>
        <dbReference type="EMBL" id="GER50134.1"/>
    </source>
</evidence>
<reference evidence="3" key="1">
    <citation type="journal article" date="2019" name="Curr. Biol.">
        <title>Genome Sequence of Striga asiatica Provides Insight into the Evolution of Plant Parasitism.</title>
        <authorList>
            <person name="Yoshida S."/>
            <person name="Kim S."/>
            <person name="Wafula E.K."/>
            <person name="Tanskanen J."/>
            <person name="Kim Y.M."/>
            <person name="Honaas L."/>
            <person name="Yang Z."/>
            <person name="Spallek T."/>
            <person name="Conn C.E."/>
            <person name="Ichihashi Y."/>
            <person name="Cheong K."/>
            <person name="Cui S."/>
            <person name="Der J.P."/>
            <person name="Gundlach H."/>
            <person name="Jiao Y."/>
            <person name="Hori C."/>
            <person name="Ishida J.K."/>
            <person name="Kasahara H."/>
            <person name="Kiba T."/>
            <person name="Kim M.S."/>
            <person name="Koo N."/>
            <person name="Laohavisit A."/>
            <person name="Lee Y.H."/>
            <person name="Lumba S."/>
            <person name="McCourt P."/>
            <person name="Mortimer J.C."/>
            <person name="Mutuku J.M."/>
            <person name="Nomura T."/>
            <person name="Sasaki-Sekimoto Y."/>
            <person name="Seto Y."/>
            <person name="Wang Y."/>
            <person name="Wakatake T."/>
            <person name="Sakakibara H."/>
            <person name="Demura T."/>
            <person name="Yamaguchi S."/>
            <person name="Yoneyama K."/>
            <person name="Manabe R.I."/>
            <person name="Nelson D.C."/>
            <person name="Schulman A.H."/>
            <person name="Timko M.P."/>
            <person name="dePamphilis C.W."/>
            <person name="Choi D."/>
            <person name="Shirasu K."/>
        </authorList>
    </citation>
    <scope>NUCLEOTIDE SEQUENCE [LARGE SCALE GENOMIC DNA]</scope>
    <source>
        <strain evidence="3">cv. UVA1</strain>
    </source>
</reference>
<dbReference type="GO" id="GO:0000124">
    <property type="term" value="C:SAGA complex"/>
    <property type="evidence" value="ECO:0007669"/>
    <property type="project" value="InterPro"/>
</dbReference>
<accession>A0A5A7R177</accession>
<dbReference type="Proteomes" id="UP000325081">
    <property type="component" value="Unassembled WGS sequence"/>
</dbReference>
<proteinExistence type="predicted"/>
<protein>
    <submittedName>
        <fullName evidence="2">SAGA-associated factor 11</fullName>
    </submittedName>
</protein>
<dbReference type="InterPro" id="IPR037804">
    <property type="entry name" value="SGF73"/>
</dbReference>
<organism evidence="2 3">
    <name type="scientific">Striga asiatica</name>
    <name type="common">Asiatic witchweed</name>
    <name type="synonym">Buchnera asiatica</name>
    <dbReference type="NCBI Taxonomy" id="4170"/>
    <lineage>
        <taxon>Eukaryota</taxon>
        <taxon>Viridiplantae</taxon>
        <taxon>Streptophyta</taxon>
        <taxon>Embryophyta</taxon>
        <taxon>Tracheophyta</taxon>
        <taxon>Spermatophyta</taxon>
        <taxon>Magnoliopsida</taxon>
        <taxon>eudicotyledons</taxon>
        <taxon>Gunneridae</taxon>
        <taxon>Pentapetalae</taxon>
        <taxon>asterids</taxon>
        <taxon>lamiids</taxon>
        <taxon>Lamiales</taxon>
        <taxon>Orobanchaceae</taxon>
        <taxon>Buchnereae</taxon>
        <taxon>Striga</taxon>
    </lineage>
</organism>
<sequence length="331" mass="35960">MVCSIGSGKMTALPRLLDTGTVSHSQSVMGKEEIGSGKLTATYIRREIQEADEANLLDEEDMHIFGLRPMTDFLDLVCCNLCKKPIRTSHYAAHAELCKYLSSIDVISPELHGPAVNKKPPRKERKKSAQTKKASSIRELRKFDGVVADNIAASESHFEGKVQMNAAAEVQCISSLLMAAENPANPGTKNLCKTAAEIHVPAPLATKMYYSQRNHHLRRAISHMFFGEPSKEVSNVEVSQQANAGSTQTSAPSNFYDEQAPRDDIYSHVAQKPDQILAAKSISVSSMNTAYQLPMNNAMGSHYSSNSYSFAGKAGNSLGTLQQGKGSVPVL</sequence>
<comment type="caution">
    <text evidence="2">The sequence shown here is derived from an EMBL/GenBank/DDBJ whole genome shotgun (WGS) entry which is preliminary data.</text>
</comment>
<name>A0A5A7R177_STRAF</name>